<reference evidence="3 4" key="1">
    <citation type="journal article" date="2013" name="Genome Announc.">
        <title>Genome sequences for three denitrifying bacterial strains isolated from a uranium- and nitrate-contaminated subsurface environment.</title>
        <authorList>
            <person name="Venkatramanan R."/>
            <person name="Prakash O."/>
            <person name="Woyke T."/>
            <person name="Chain P."/>
            <person name="Goodwin L.A."/>
            <person name="Watson D."/>
            <person name="Brooks S."/>
            <person name="Kostka J.E."/>
            <person name="Green S.J."/>
        </authorList>
    </citation>
    <scope>NUCLEOTIDE SEQUENCE [LARGE SCALE GENOMIC DNA]</scope>
    <source>
        <strain evidence="3 4">1NES1</strain>
    </source>
</reference>
<keyword evidence="2" id="KW-0472">Membrane</keyword>
<keyword evidence="2" id="KW-1133">Transmembrane helix</keyword>
<accession>N0BDT4</accession>
<dbReference type="HOGENOM" id="CLU_933081_0_0_5"/>
<keyword evidence="4" id="KW-1185">Reference proteome</keyword>
<feature type="transmembrane region" description="Helical" evidence="2">
    <location>
        <begin position="30"/>
        <end position="48"/>
    </location>
</feature>
<name>N0BDT4_9HYPH</name>
<dbReference type="EMBL" id="CP005587">
    <property type="protein sequence ID" value="AGK58290.1"/>
    <property type="molecule type" value="Genomic_DNA"/>
</dbReference>
<dbReference type="STRING" id="670307.HYPDE_33088"/>
<feature type="region of interest" description="Disordered" evidence="1">
    <location>
        <begin position="220"/>
        <end position="298"/>
    </location>
</feature>
<dbReference type="RefSeq" id="WP_015598316.1">
    <property type="nucleotide sequence ID" value="NC_021172.1"/>
</dbReference>
<dbReference type="OrthoDB" id="9824548at2"/>
<evidence type="ECO:0000313" key="4">
    <source>
        <dbReference type="Proteomes" id="UP000005952"/>
    </source>
</evidence>
<evidence type="ECO:0000256" key="1">
    <source>
        <dbReference type="SAM" id="MobiDB-lite"/>
    </source>
</evidence>
<dbReference type="AlphaFoldDB" id="N0BDT4"/>
<organism evidence="3 4">
    <name type="scientific">Hyphomicrobium denitrificans 1NES1</name>
    <dbReference type="NCBI Taxonomy" id="670307"/>
    <lineage>
        <taxon>Bacteria</taxon>
        <taxon>Pseudomonadati</taxon>
        <taxon>Pseudomonadota</taxon>
        <taxon>Alphaproteobacteria</taxon>
        <taxon>Hyphomicrobiales</taxon>
        <taxon>Hyphomicrobiaceae</taxon>
        <taxon>Hyphomicrobium</taxon>
    </lineage>
</organism>
<proteinExistence type="predicted"/>
<feature type="region of interest" description="Disordered" evidence="1">
    <location>
        <begin position="69"/>
        <end position="101"/>
    </location>
</feature>
<sequence length="298" mass="32267">MVRFTVDGLLSFAELVRVAYSGGTVVKPEVLVWALLFVIAVGLAYRFFDRTFRRMKRTGEDPAALLKPSARAEAERTAPTIEARKPARFSAAPVTTTPPPARPVQVVVPPQADEAPPAVLPRLVPAAEAAVATRGRTVIAAPDVRATLPPTFEVPDVRATLPPTFAAPDVRATLPPTSATMVADTAPSLQPATRAPDAASAIPATIRRRGTMLRARRIGLETPPLDQRIKESRSRKLRRRSKARRKLRTLPKKPRKAPPPRRIGADPKGSDAFASAKAMTRIIGMPHQALRVRRAAGR</sequence>
<evidence type="ECO:0000313" key="3">
    <source>
        <dbReference type="EMBL" id="AGK58290.1"/>
    </source>
</evidence>
<keyword evidence="2" id="KW-0812">Transmembrane</keyword>
<protein>
    <submittedName>
        <fullName evidence="3">Uncharacterized protein</fullName>
    </submittedName>
</protein>
<feature type="compositionally biased region" description="Basic residues" evidence="1">
    <location>
        <begin position="235"/>
        <end position="259"/>
    </location>
</feature>
<gene>
    <name evidence="3" type="ORF">HYPDE_33088</name>
</gene>
<dbReference type="Proteomes" id="UP000005952">
    <property type="component" value="Chromosome"/>
</dbReference>
<evidence type="ECO:0000256" key="2">
    <source>
        <dbReference type="SAM" id="Phobius"/>
    </source>
</evidence>
<dbReference type="KEGG" id="hdt:HYPDE_33088"/>